<accession>A0ABU1MAX4</accession>
<keyword evidence="3" id="KW-1185">Reference proteome</keyword>
<evidence type="ECO:0000256" key="1">
    <source>
        <dbReference type="SAM" id="MobiDB-lite"/>
    </source>
</evidence>
<evidence type="ECO:0000313" key="2">
    <source>
        <dbReference type="EMBL" id="MDR6433174.1"/>
    </source>
</evidence>
<dbReference type="Gene3D" id="2.180.10.10">
    <property type="entry name" value="RHS repeat-associated core"/>
    <property type="match status" value="2"/>
</dbReference>
<dbReference type="SUPFAM" id="SSF56399">
    <property type="entry name" value="ADP-ribosylation"/>
    <property type="match status" value="1"/>
</dbReference>
<evidence type="ECO:0000313" key="3">
    <source>
        <dbReference type="Proteomes" id="UP001184614"/>
    </source>
</evidence>
<dbReference type="RefSeq" id="WP_310013727.1">
    <property type="nucleotide sequence ID" value="NZ_JAVDQT010000004.1"/>
</dbReference>
<name>A0ABU1MAX4_9HYPH</name>
<dbReference type="InterPro" id="IPR050708">
    <property type="entry name" value="T6SS_VgrG/RHS"/>
</dbReference>
<proteinExistence type="predicted"/>
<dbReference type="InterPro" id="IPR022385">
    <property type="entry name" value="Rhs_assc_core"/>
</dbReference>
<reference evidence="2 3" key="1">
    <citation type="submission" date="2023-07" db="EMBL/GenBank/DDBJ databases">
        <title>Sorghum-associated microbial communities from plants grown in Nebraska, USA.</title>
        <authorList>
            <person name="Schachtman D."/>
        </authorList>
    </citation>
    <scope>NUCLEOTIDE SEQUENCE [LARGE SCALE GENOMIC DNA]</scope>
    <source>
        <strain evidence="2 3">DS1730</strain>
    </source>
</reference>
<dbReference type="PANTHER" id="PTHR32305:SF15">
    <property type="entry name" value="PROTEIN RHSA-RELATED"/>
    <property type="match status" value="1"/>
</dbReference>
<sequence length="1868" mass="206498">MTAYSQIFTKATDFVGSVAGGVDPRTGQFVININFGTLSANNGLGPDIPLTLSYSPMAQADLGFGIGFGFGFTSYEQRSTLLSLASGSHYKVLESSSNLSLIDAKLKEVSVQKVEDEYYKVIYKDGSFELLSKPTTMNSLKVPLKIVSANGHFVSFDWKFINNEFRLKTITDENGVVIAQMSYPDKQNLATRIAILPDRQIATKGKDNPEGYNFRLLFNDNHHLSKVICDAADGLEWKIGYTNLSQLGPWGQVANSITHPGGLREYVDYSKSKGHRFAGMRTDMAANLHPYVTDFTHVPGGGQPTYSIHYDYGLRNSHNFLGHAAAAIHARNPTVDALYNCSDSKYHYYTHETHTDSSDVLTRVERKYNCFHQLVEQKTVKNNCSVTKQIAYYSKPGAGFKNQLANFECPQQTTVCLSRRGPNSGDVVRSEANATFTYDDYGNILSKSASYTDINRITTQLGTVSYEYYPADSETVYDAATGYGCKPDPNSYNRNNKIPRFLKSKTVTPRTIVGDEKPSQTRYAYTQSAMPRLADLLSQSDPDYNTFFAVFNCEERVYYNPNINERVLNISNYCFADEYAMLEGSNGSMHEFGFLTKIVNTHYPNDDVPMNSADPKTAAAFSTTTERSRSLNGDILETKSTVTTWDNLTASNSQSCSRFTGFVTETTNALGVKDQATYDMLGRIVSVTTAAESKYQDIRSFSYEIGSSGIVSIAKDSFGNQARVTANGAGKPIMGEAALSGTSSWLVMSKRVYDNAGRLLSTTISDYLDSTQGPYCKNTSTYHYDDWGRVDCVTTVDGVKNYNITDPIAGCRTTYSESAGSDPIQTSKVVTKVDPANATLTTMLFESDNTSTAPYSTTTQTYDGWKQLRTTTDELERKTTFKYDIFGRPNITTLPTRPNPESINISITSPYEHQNFPMPTYAPGSQQQDFPFKVVGTAKPDSTLTLYADDDRSSGIRVQVSSTGDWSQNLNISCPPTGYVNHTIRAENESNSNDYATVDFTTQRGHYDIILAAELGGAYGNEDIAKEPILIDLGISRISSNNDTVKRIYGRYFASRAVADIWVNDVSMGKRDFDGMGRVTYQTVGGRSWFATYDPQSGSLTAPATITSPFETPVLEFIYEKDLGGALLTKTANGDKVELTYSAKGQLEMATSTLADNPSSAAIITNSYDDVGRLFSEVFSQYEGPTAYGYTIAGRAKSYKDVTGKKWNVTYDSYGRVAEAHDEDVSVSLQYDDLGRANISTTTDIKTGATLTTTITWDKLGREETRKVVSSASQSSWRIVQKYNLNHQLSSKTLQRWGAFDFDTVRTEEYTYDERNRLIGYTCSGIEPTRDEKGKAITSQSFTYDVYSNITQSETTFVGGDTGTATYLYTNELDPCQLSSVTYLNPKNPAENYDYNYDYDEAGNLNSDASGRKFTYDKGINLGYLCSVEKDSRSNTFVYDPSNRIIKEGETTLVYRGSSLVNQSNGSGTVRFVGGVAQVRNGEDRGVWLSGTEANGSVLSVDNASADTKHYDMAYSPYGETPSDQKTPSAIGYNGQRKSDLLDGYHLGNGYRLYQPSLRRFTSPDSMSPFGAGGINSYAYCAGDPINNTDPTGHSAEDELFMEIVELREEYELAEAVEEEEAVTRLSAAQRVPADTIRRQQYALEPREESSNSPTETRSAPLSGQIRRDTPRAVVRAAHNSVNTRGDASGEYIANRTFNFDRSFVSNVRDLEFTEIDYSDLVRNDLELFRDKTHYTYIDYGEASRLIPIDKIKGSRLGGLFSIPRLNSLVYAMEFDVPLPVVDVVSNIDLETGTNFDMVNGNHRALVSVDKGYTHIRARIMSGGVNVSDSGSGSGTRQTITRPFVSAKVAALRLAEQAAQQAAQQMEH</sequence>
<feature type="region of interest" description="Disordered" evidence="1">
    <location>
        <begin position="1642"/>
        <end position="1670"/>
    </location>
</feature>
<feature type="compositionally biased region" description="Polar residues" evidence="1">
    <location>
        <begin position="1651"/>
        <end position="1662"/>
    </location>
</feature>
<protein>
    <submittedName>
        <fullName evidence="2">RHS repeat-associated protein</fullName>
    </submittedName>
</protein>
<dbReference type="PANTHER" id="PTHR32305">
    <property type="match status" value="1"/>
</dbReference>
<dbReference type="Proteomes" id="UP001184614">
    <property type="component" value="Unassembled WGS sequence"/>
</dbReference>
<dbReference type="EMBL" id="JAVDQT010000004">
    <property type="protein sequence ID" value="MDR6433174.1"/>
    <property type="molecule type" value="Genomic_DNA"/>
</dbReference>
<comment type="caution">
    <text evidence="2">The sequence shown here is derived from an EMBL/GenBank/DDBJ whole genome shotgun (WGS) entry which is preliminary data.</text>
</comment>
<gene>
    <name evidence="2" type="ORF">J2782_002920</name>
</gene>
<organism evidence="2 3">
    <name type="scientific">Brucella pseudogrignonensis</name>
    <dbReference type="NCBI Taxonomy" id="419475"/>
    <lineage>
        <taxon>Bacteria</taxon>
        <taxon>Pseudomonadati</taxon>
        <taxon>Pseudomonadota</taxon>
        <taxon>Alphaproteobacteria</taxon>
        <taxon>Hyphomicrobiales</taxon>
        <taxon>Brucellaceae</taxon>
        <taxon>Brucella/Ochrobactrum group</taxon>
        <taxon>Brucella</taxon>
    </lineage>
</organism>
<dbReference type="NCBIfam" id="TIGR03696">
    <property type="entry name" value="Rhs_assc_core"/>
    <property type="match status" value="1"/>
</dbReference>